<dbReference type="AlphaFoldDB" id="A0A2X4W5W5"/>
<feature type="transmembrane region" description="Helical" evidence="1">
    <location>
        <begin position="117"/>
        <end position="136"/>
    </location>
</feature>
<evidence type="ECO:0000256" key="1">
    <source>
        <dbReference type="SAM" id="Phobius"/>
    </source>
</evidence>
<protein>
    <submittedName>
        <fullName evidence="2">Membrane protein</fullName>
    </submittedName>
</protein>
<proteinExistence type="predicted"/>
<dbReference type="RefSeq" id="WP_066138453.1">
    <property type="nucleotide sequence ID" value="NZ_CBCSGM010000001.1"/>
</dbReference>
<gene>
    <name evidence="2" type="ORF">NCTC4824_02211</name>
</gene>
<accession>A0A2X4W5W5</accession>
<organism evidence="2 3">
    <name type="scientific">Lederbergia lenta</name>
    <name type="common">Bacillus lentus</name>
    <dbReference type="NCBI Taxonomy" id="1467"/>
    <lineage>
        <taxon>Bacteria</taxon>
        <taxon>Bacillati</taxon>
        <taxon>Bacillota</taxon>
        <taxon>Bacilli</taxon>
        <taxon>Bacillales</taxon>
        <taxon>Bacillaceae</taxon>
        <taxon>Lederbergia</taxon>
    </lineage>
</organism>
<feature type="transmembrane region" description="Helical" evidence="1">
    <location>
        <begin position="77"/>
        <end position="97"/>
    </location>
</feature>
<keyword evidence="1" id="KW-0812">Transmembrane</keyword>
<dbReference type="EMBL" id="LS483476">
    <property type="protein sequence ID" value="SQI58403.1"/>
    <property type="molecule type" value="Genomic_DNA"/>
</dbReference>
<evidence type="ECO:0000313" key="2">
    <source>
        <dbReference type="EMBL" id="SQI58403.1"/>
    </source>
</evidence>
<feature type="transmembrane region" description="Helical" evidence="1">
    <location>
        <begin position="43"/>
        <end position="65"/>
    </location>
</feature>
<feature type="transmembrane region" description="Helical" evidence="1">
    <location>
        <begin position="9"/>
        <end position="31"/>
    </location>
</feature>
<reference evidence="2 3" key="1">
    <citation type="submission" date="2018-06" db="EMBL/GenBank/DDBJ databases">
        <authorList>
            <consortium name="Pathogen Informatics"/>
            <person name="Doyle S."/>
        </authorList>
    </citation>
    <scope>NUCLEOTIDE SEQUENCE [LARGE SCALE GENOMIC DNA]</scope>
    <source>
        <strain evidence="2 3">NCTC4824</strain>
    </source>
</reference>
<dbReference type="Proteomes" id="UP000249134">
    <property type="component" value="Chromosome 1"/>
</dbReference>
<dbReference type="KEGG" id="blen:NCTC4824_02211"/>
<evidence type="ECO:0000313" key="3">
    <source>
        <dbReference type="Proteomes" id="UP000249134"/>
    </source>
</evidence>
<keyword evidence="1" id="KW-1133">Transmembrane helix</keyword>
<keyword evidence="3" id="KW-1185">Reference proteome</keyword>
<keyword evidence="1" id="KW-0472">Membrane</keyword>
<name>A0A2X4W5W5_LEDLE</name>
<sequence>MIKRRFMKYFIRSLAIILLLYVGMDVELMLYKYQNETGIVVPYMLFTILFPILAGMAIHLPRIAINLFHKNRFSFDWVKLFSTSLPFLFISFSYYILNTTLTTNILPHSYRVKLMETQTIVTISGVILGYMILNSFKKRDE</sequence>